<protein>
    <recommendedName>
        <fullName evidence="1">Cysteine-rich CPCC domain-containing protein</fullName>
    </recommendedName>
</protein>
<accession>A0ABX7B3F2</accession>
<dbReference type="Proteomes" id="UP000596049">
    <property type="component" value="Chromosome"/>
</dbReference>
<evidence type="ECO:0000313" key="3">
    <source>
        <dbReference type="Proteomes" id="UP000596049"/>
    </source>
</evidence>
<evidence type="ECO:0000313" key="2">
    <source>
        <dbReference type="EMBL" id="QQP14929.1"/>
    </source>
</evidence>
<dbReference type="InterPro" id="IPR025983">
    <property type="entry name" value="Cys_rich_CPCC"/>
</dbReference>
<organism evidence="2 3">
    <name type="scientific">Lysinibacillus agricola</name>
    <dbReference type="NCBI Taxonomy" id="2590012"/>
    <lineage>
        <taxon>Bacteria</taxon>
        <taxon>Bacillati</taxon>
        <taxon>Bacillota</taxon>
        <taxon>Bacilli</taxon>
        <taxon>Bacillales</taxon>
        <taxon>Bacillaceae</taxon>
        <taxon>Lysinibacillus</taxon>
    </lineage>
</organism>
<name>A0ABX7B3F2_9BACI</name>
<keyword evidence="3" id="KW-1185">Reference proteome</keyword>
<feature type="domain" description="Cysteine-rich CPCC" evidence="1">
    <location>
        <begin position="1"/>
        <end position="55"/>
    </location>
</feature>
<proteinExistence type="predicted"/>
<dbReference type="EMBL" id="CP067341">
    <property type="protein sequence ID" value="QQP14929.1"/>
    <property type="molecule type" value="Genomic_DNA"/>
</dbReference>
<gene>
    <name evidence="2" type="ORF">FJQ98_10875</name>
</gene>
<reference evidence="2 3" key="1">
    <citation type="submission" date="2020-01" db="EMBL/GenBank/DDBJ databases">
        <authorList>
            <person name="Liu G."/>
            <person name="Liu B."/>
        </authorList>
    </citation>
    <scope>NUCLEOTIDE SEQUENCE [LARGE SCALE GENOMIC DNA]</scope>
    <source>
        <strain evidence="2 3">FJAT-51161</strain>
    </source>
</reference>
<evidence type="ECO:0000259" key="1">
    <source>
        <dbReference type="Pfam" id="PF14206"/>
    </source>
</evidence>
<dbReference type="Pfam" id="PF14206">
    <property type="entry name" value="Cys_rich_CPCC"/>
    <property type="match status" value="1"/>
</dbReference>
<sequence>MCKICFWEDDRIQFSDPDYRGGANEVSLKQAQQFLSFGACEKEYVKFVRQPNKEDIKDVNWRIY</sequence>